<dbReference type="SMART" id="SM00382">
    <property type="entry name" value="AAA"/>
    <property type="match status" value="1"/>
</dbReference>
<keyword evidence="1" id="KW-0813">Transport</keyword>
<dbReference type="OrthoDB" id="9809450at2"/>
<accession>A0A0D2GDT8</accession>
<dbReference type="InterPro" id="IPR050093">
    <property type="entry name" value="ABC_SmlMolc_Importer"/>
</dbReference>
<dbReference type="InterPro" id="IPR003439">
    <property type="entry name" value="ABC_transporter-like_ATP-bd"/>
</dbReference>
<evidence type="ECO:0000256" key="3">
    <source>
        <dbReference type="ARBA" id="ARBA00022840"/>
    </source>
</evidence>
<dbReference type="RefSeq" id="WP_052515217.1">
    <property type="nucleotide sequence ID" value="NZ_AZAC01000018.1"/>
</dbReference>
<comment type="caution">
    <text evidence="5">The sequence shown here is derived from an EMBL/GenBank/DDBJ whole genome shotgun (WGS) entry which is preliminary data.</text>
</comment>
<evidence type="ECO:0000313" key="5">
    <source>
        <dbReference type="EMBL" id="KIX13132.1"/>
    </source>
</evidence>
<dbReference type="Proteomes" id="UP000032233">
    <property type="component" value="Unassembled WGS sequence"/>
</dbReference>
<keyword evidence="2" id="KW-0547">Nucleotide-binding</keyword>
<evidence type="ECO:0000259" key="4">
    <source>
        <dbReference type="PROSITE" id="PS50893"/>
    </source>
</evidence>
<evidence type="ECO:0000256" key="1">
    <source>
        <dbReference type="ARBA" id="ARBA00022448"/>
    </source>
</evidence>
<dbReference type="SUPFAM" id="SSF52540">
    <property type="entry name" value="P-loop containing nucleoside triphosphate hydrolases"/>
    <property type="match status" value="1"/>
</dbReference>
<feature type="domain" description="ABC transporter" evidence="4">
    <location>
        <begin position="4"/>
        <end position="228"/>
    </location>
</feature>
<dbReference type="Gene3D" id="2.40.50.100">
    <property type="match status" value="1"/>
</dbReference>
<dbReference type="SUPFAM" id="SSF50331">
    <property type="entry name" value="MOP-like"/>
    <property type="match status" value="1"/>
</dbReference>
<dbReference type="InterPro" id="IPR003593">
    <property type="entry name" value="AAA+_ATPase"/>
</dbReference>
<evidence type="ECO:0000256" key="2">
    <source>
        <dbReference type="ARBA" id="ARBA00022741"/>
    </source>
</evidence>
<dbReference type="PROSITE" id="PS50893">
    <property type="entry name" value="ABC_TRANSPORTER_2"/>
    <property type="match status" value="1"/>
</dbReference>
<reference evidence="5 6" key="1">
    <citation type="submission" date="2013-11" db="EMBL/GenBank/DDBJ databases">
        <title>Metagenomic analysis of a methanogenic consortium involved in long chain n-alkane degradation.</title>
        <authorList>
            <person name="Davidova I.A."/>
            <person name="Callaghan A.V."/>
            <person name="Wawrik B."/>
            <person name="Pruitt S."/>
            <person name="Marks C."/>
            <person name="Duncan K.E."/>
            <person name="Suflita J.M."/>
        </authorList>
    </citation>
    <scope>NUCLEOTIDE SEQUENCE [LARGE SCALE GENOMIC DNA]</scope>
    <source>
        <strain evidence="5 6">SPR</strain>
    </source>
</reference>
<proteinExistence type="predicted"/>
<keyword evidence="3 5" id="KW-0067">ATP-binding</keyword>
<protein>
    <submittedName>
        <fullName evidence="5">ABC transporter ATP-binding protein</fullName>
    </submittedName>
</protein>
<dbReference type="STRING" id="1429043.X474_15660"/>
<dbReference type="PROSITE" id="PS00211">
    <property type="entry name" value="ABC_TRANSPORTER_1"/>
    <property type="match status" value="1"/>
</dbReference>
<dbReference type="InterPro" id="IPR027417">
    <property type="entry name" value="P-loop_NTPase"/>
</dbReference>
<name>A0A0D2GDT8_9BACT</name>
<dbReference type="InterPro" id="IPR017871">
    <property type="entry name" value="ABC_transporter-like_CS"/>
</dbReference>
<dbReference type="InterPro" id="IPR008995">
    <property type="entry name" value="Mo/tungstate-bd_C_term_dom"/>
</dbReference>
<dbReference type="PANTHER" id="PTHR42781:SF4">
    <property type="entry name" value="SPERMIDINE_PUTRESCINE IMPORT ATP-BINDING PROTEIN POTA"/>
    <property type="match status" value="1"/>
</dbReference>
<gene>
    <name evidence="5" type="ORF">X474_15660</name>
</gene>
<dbReference type="PANTHER" id="PTHR42781">
    <property type="entry name" value="SPERMIDINE/PUTRESCINE IMPORT ATP-BINDING PROTEIN POTA"/>
    <property type="match status" value="1"/>
</dbReference>
<dbReference type="GO" id="GO:0005524">
    <property type="term" value="F:ATP binding"/>
    <property type="evidence" value="ECO:0007669"/>
    <property type="project" value="UniProtKB-KW"/>
</dbReference>
<dbReference type="Pfam" id="PF00005">
    <property type="entry name" value="ABC_tran"/>
    <property type="match status" value="1"/>
</dbReference>
<dbReference type="Gene3D" id="3.40.50.300">
    <property type="entry name" value="P-loop containing nucleotide triphosphate hydrolases"/>
    <property type="match status" value="1"/>
</dbReference>
<dbReference type="InParanoid" id="A0A0D2GDT8"/>
<dbReference type="GO" id="GO:0016887">
    <property type="term" value="F:ATP hydrolysis activity"/>
    <property type="evidence" value="ECO:0007669"/>
    <property type="project" value="InterPro"/>
</dbReference>
<sequence>MAGLCLKQVENSFVKSTDLTIPKGSLFVLVGPSGAGKTSLLRIIAGLAPHQGSIVLEGRELSPLPSHLRGVGYLSQDPFLFPHLSLEANLDLGMTRMGFSKSEKRQRRGELLEMVGISHLAGRDTYTLSGGERQRVALARVLASGPRLLLLDEPFNQLDFRSAAYMASEFKFLQKRLQLTTLMVTHNLAEAKELADSLAVLQDGRLLPQGIDPADGQSFLEIPNLMDCRASRVLEKGLLELNWRGLCLFALDRGMVCHSFKVRPSSILLGKSPPKGPLVNRFQGQVKAVQLNRHTARLELLVQGAELRAEIRRKQWDHDPLNKGDQVQGLIPLESLEPR</sequence>
<evidence type="ECO:0000313" key="6">
    <source>
        <dbReference type="Proteomes" id="UP000032233"/>
    </source>
</evidence>
<dbReference type="AlphaFoldDB" id="A0A0D2GDT8"/>
<keyword evidence="6" id="KW-1185">Reference proteome</keyword>
<dbReference type="EMBL" id="AZAC01000018">
    <property type="protein sequence ID" value="KIX13132.1"/>
    <property type="molecule type" value="Genomic_DNA"/>
</dbReference>
<organism evidence="5 6">
    <name type="scientific">Dethiosulfatarculus sandiegensis</name>
    <dbReference type="NCBI Taxonomy" id="1429043"/>
    <lineage>
        <taxon>Bacteria</taxon>
        <taxon>Pseudomonadati</taxon>
        <taxon>Thermodesulfobacteriota</taxon>
        <taxon>Desulfarculia</taxon>
        <taxon>Desulfarculales</taxon>
        <taxon>Desulfarculaceae</taxon>
        <taxon>Dethiosulfatarculus</taxon>
    </lineage>
</organism>